<keyword evidence="2" id="KW-0372">Hormone</keyword>
<evidence type="ECO:0008006" key="8">
    <source>
        <dbReference type="Google" id="ProtNLM"/>
    </source>
</evidence>
<keyword evidence="3 5" id="KW-0732">Signal</keyword>
<dbReference type="EMBL" id="CP136890">
    <property type="protein sequence ID" value="WOK94706.1"/>
    <property type="molecule type" value="Genomic_DNA"/>
</dbReference>
<dbReference type="AlphaFoldDB" id="A0AAQ3JTV6"/>
<dbReference type="PANTHER" id="PTHR33136:SF13">
    <property type="entry name" value="OS10G0328900 PROTEIN"/>
    <property type="match status" value="1"/>
</dbReference>
<evidence type="ECO:0000256" key="2">
    <source>
        <dbReference type="ARBA" id="ARBA00022702"/>
    </source>
</evidence>
<evidence type="ECO:0000256" key="5">
    <source>
        <dbReference type="SAM" id="SignalP"/>
    </source>
</evidence>
<keyword evidence="7" id="KW-1185">Reference proteome</keyword>
<feature type="chain" id="PRO_5043015447" description="Protein RALF-like 33" evidence="5">
    <location>
        <begin position="24"/>
        <end position="122"/>
    </location>
</feature>
<proteinExistence type="inferred from homology"/>
<dbReference type="GO" id="GO:0005179">
    <property type="term" value="F:hormone activity"/>
    <property type="evidence" value="ECO:0007669"/>
    <property type="project" value="UniProtKB-KW"/>
</dbReference>
<dbReference type="Proteomes" id="UP001327560">
    <property type="component" value="Chromosome 1"/>
</dbReference>
<dbReference type="GO" id="GO:0019722">
    <property type="term" value="P:calcium-mediated signaling"/>
    <property type="evidence" value="ECO:0007669"/>
    <property type="project" value="TreeGrafter"/>
</dbReference>
<gene>
    <name evidence="6" type="ORF">Cni_G03411</name>
</gene>
<organism evidence="6 7">
    <name type="scientific">Canna indica</name>
    <name type="common">Indian-shot</name>
    <dbReference type="NCBI Taxonomy" id="4628"/>
    <lineage>
        <taxon>Eukaryota</taxon>
        <taxon>Viridiplantae</taxon>
        <taxon>Streptophyta</taxon>
        <taxon>Embryophyta</taxon>
        <taxon>Tracheophyta</taxon>
        <taxon>Spermatophyta</taxon>
        <taxon>Magnoliopsida</taxon>
        <taxon>Liliopsida</taxon>
        <taxon>Zingiberales</taxon>
        <taxon>Cannaceae</taxon>
        <taxon>Canna</taxon>
    </lineage>
</organism>
<comment type="similarity">
    <text evidence="1">Belongs to the plant rapid alkalinization factor (RALF) family.</text>
</comment>
<reference evidence="6 7" key="1">
    <citation type="submission" date="2023-10" db="EMBL/GenBank/DDBJ databases">
        <title>Chromosome-scale genome assembly provides insights into flower coloration mechanisms of Canna indica.</title>
        <authorList>
            <person name="Li C."/>
        </authorList>
    </citation>
    <scope>NUCLEOTIDE SEQUENCE [LARGE SCALE GENOMIC DNA]</scope>
    <source>
        <tissue evidence="6">Flower</tissue>
    </source>
</reference>
<accession>A0AAQ3JTV6</accession>
<protein>
    <recommendedName>
        <fullName evidence="8">Protein RALF-like 33</fullName>
    </recommendedName>
</protein>
<feature type="signal peptide" evidence="5">
    <location>
        <begin position="1"/>
        <end position="23"/>
    </location>
</feature>
<evidence type="ECO:0000256" key="3">
    <source>
        <dbReference type="ARBA" id="ARBA00022729"/>
    </source>
</evidence>
<dbReference type="InterPro" id="IPR008801">
    <property type="entry name" value="RALF"/>
</dbReference>
<evidence type="ECO:0000256" key="4">
    <source>
        <dbReference type="ARBA" id="ARBA00023157"/>
    </source>
</evidence>
<dbReference type="PANTHER" id="PTHR33136">
    <property type="entry name" value="RAPID ALKALINIZATION FACTOR-LIKE"/>
    <property type="match status" value="1"/>
</dbReference>
<sequence>MAISSAAPLFTLGLVLFLAVAAAADFPFPSASASGNELSLGWIPARSGCRGSVGECLAGAEFELGSEASRRVLARSYYISYAALRRDSVPCSRRGASYYNCRPGAHGNPYSRSCSSITRCRR</sequence>
<dbReference type="Pfam" id="PF05498">
    <property type="entry name" value="RALF"/>
    <property type="match status" value="1"/>
</dbReference>
<evidence type="ECO:0000313" key="6">
    <source>
        <dbReference type="EMBL" id="WOK94706.1"/>
    </source>
</evidence>
<evidence type="ECO:0000313" key="7">
    <source>
        <dbReference type="Proteomes" id="UP001327560"/>
    </source>
</evidence>
<keyword evidence="4" id="KW-1015">Disulfide bond</keyword>
<evidence type="ECO:0000256" key="1">
    <source>
        <dbReference type="ARBA" id="ARBA00009178"/>
    </source>
</evidence>
<name>A0AAQ3JTV6_9LILI</name>
<dbReference type="GO" id="GO:0009506">
    <property type="term" value="C:plasmodesma"/>
    <property type="evidence" value="ECO:0007669"/>
    <property type="project" value="TreeGrafter"/>
</dbReference>